<keyword evidence="2" id="KW-0472">Membrane</keyword>
<accession>A0A514LLR0</accession>
<dbReference type="EMBL" id="CP035485">
    <property type="protein sequence ID" value="QDI92465.1"/>
    <property type="molecule type" value="Genomic_DNA"/>
</dbReference>
<dbReference type="RefSeq" id="WP_142090970.1">
    <property type="nucleotide sequence ID" value="NZ_CP035485.1"/>
</dbReference>
<keyword evidence="2" id="KW-1133">Transmembrane helix</keyword>
<gene>
    <name evidence="3" type="ORF">EPH95_15725</name>
</gene>
<evidence type="ECO:0000256" key="1">
    <source>
        <dbReference type="SAM" id="MobiDB-lite"/>
    </source>
</evidence>
<keyword evidence="4" id="KW-1185">Reference proteome</keyword>
<dbReference type="Proteomes" id="UP000319756">
    <property type="component" value="Chromosome"/>
</dbReference>
<feature type="compositionally biased region" description="Acidic residues" evidence="1">
    <location>
        <begin position="98"/>
        <end position="127"/>
    </location>
</feature>
<evidence type="ECO:0000313" key="3">
    <source>
        <dbReference type="EMBL" id="QDI92465.1"/>
    </source>
</evidence>
<dbReference type="KEGG" id="sale:EPH95_15725"/>
<evidence type="ECO:0000256" key="2">
    <source>
        <dbReference type="SAM" id="Phobius"/>
    </source>
</evidence>
<proteinExistence type="predicted"/>
<feature type="compositionally biased region" description="Basic and acidic residues" evidence="1">
    <location>
        <begin position="76"/>
        <end position="96"/>
    </location>
</feature>
<name>A0A514LLR0_9BACI</name>
<keyword evidence="2" id="KW-0812">Transmembrane</keyword>
<protein>
    <submittedName>
        <fullName evidence="3">Uncharacterized protein</fullName>
    </submittedName>
</protein>
<feature type="compositionally biased region" description="Acidic residues" evidence="1">
    <location>
        <begin position="151"/>
        <end position="164"/>
    </location>
</feature>
<organism evidence="3 4">
    <name type="scientific">Salicibibacter halophilus</name>
    <dbReference type="NCBI Taxonomy" id="2502791"/>
    <lineage>
        <taxon>Bacteria</taxon>
        <taxon>Bacillati</taxon>
        <taxon>Bacillota</taxon>
        <taxon>Bacilli</taxon>
        <taxon>Bacillales</taxon>
        <taxon>Bacillaceae</taxon>
        <taxon>Salicibibacter</taxon>
    </lineage>
</organism>
<dbReference type="AlphaFoldDB" id="A0A514LLR0"/>
<sequence>MRRNHREDGIERNLKALDGVEDTRGKEKIYRNIRLKMSESKPPVRRFRKPVVWGLSTAAVVVLTVIVVSQGPSPATHEEFGAESTAEREGENHPLDGGDGDEEEEEEQHAQEQEYEETVREEEDITEQEERQEGVPEEDMEPSDDHNGEGADQEQEEDGEEEDSIDRRVVEMDEVYADVHYRSAAAQGEQQLLTLPFLAPDDETIVTIAVDHSGEAEEDSATEVLDRIDPDELGLHASPLLDIEEQEHDEIIREGLEEIARFDNEEGWPAEWKERLQKEDADTEASAGYYVFQAEDGNAYLVSGKSLDMEEASGDNLEETLQRMETEEKENVHSVIPPNVELENVDERDEESVLISYSGLDETIESDETQWLMFVEGVLLAAADFGYHDVEFDGDLGEIEQIGPYDLAETIDPPYAPNYIGEMEN</sequence>
<feature type="region of interest" description="Disordered" evidence="1">
    <location>
        <begin position="71"/>
        <end position="164"/>
    </location>
</feature>
<reference evidence="4" key="1">
    <citation type="submission" date="2019-01" db="EMBL/GenBank/DDBJ databases">
        <title>Genomic analysis of Salicibibacter sp. NKC3-5.</title>
        <authorList>
            <person name="Oh Y.J."/>
        </authorList>
    </citation>
    <scope>NUCLEOTIDE SEQUENCE [LARGE SCALE GENOMIC DNA]</scope>
    <source>
        <strain evidence="4">NKC3-5</strain>
    </source>
</reference>
<evidence type="ECO:0000313" key="4">
    <source>
        <dbReference type="Proteomes" id="UP000319756"/>
    </source>
</evidence>
<feature type="transmembrane region" description="Helical" evidence="2">
    <location>
        <begin position="51"/>
        <end position="69"/>
    </location>
</feature>
<dbReference type="OrthoDB" id="2965336at2"/>